<dbReference type="NCBIfam" id="TIGR04183">
    <property type="entry name" value="Por_Secre_tail"/>
    <property type="match status" value="1"/>
</dbReference>
<sequence length="657" mass="68601">MASITANKVLAQTVADCGFQTHTQAYYSSATTGTYLAERFSTAFPTGLIAGCSSGRTLKLASAAAVASFLPSPASTTEILDASYTNPSKPGGGSNVYASNFAGQVVALTLSVGFDLVDANYSSASIALKDAVITSGTFTGKTVSFVLSQANLVLGGCNSQYSVAQLTTAITAINEAYEAGRTSDLLTCSGACAVPLPTVAGLVAYCQGSATTPLSNSITTAPGATLNLYTTTAGSTPLASNFQPSTTAISSTTYYASQTLGDCESNRIPVVVSIVTRPSAPTIVSSLLTNTSNVAAWGDSFTDSNFGRYPTVLSRLSGYNVVNLGVGGQSSTQVKTRMLADTEKRTWPSIIWTGRNDARDQRALTEANIATMVANLTHTNFLVLSVFNGDGEGKGTYAYQQILALNAALAKTYGNHYLDVRSYMVAQYNTSSSQDAANFTADIPPVSLRQDFLHPNNTGSDLIANYIYAHLNQLVSGGVAVQYCQNAQATPLSTAFNTPSTGATLRFYDSATATVAVGSGNTFSPPTSTLGSKVYYVSQAIGSCESTRIPILVNVNDCDAMGRGSLMNPADVEALAVFPDPFDTQATVVVTLPAGQTYTVDLYNATGRLVRQVAQGTATTNERYTYSINGTPLAAGLYIVRLNAGHASQSQRVLLVK</sequence>
<dbReference type="Proteomes" id="UP000194873">
    <property type="component" value="Unassembled WGS sequence"/>
</dbReference>
<dbReference type="AlphaFoldDB" id="A0A243WBX8"/>
<feature type="domain" description="Ig-like" evidence="2">
    <location>
        <begin position="197"/>
        <end position="274"/>
    </location>
</feature>
<comment type="caution">
    <text evidence="3">The sequence shown here is derived from an EMBL/GenBank/DDBJ whole genome shotgun (WGS) entry which is preliminary data.</text>
</comment>
<protein>
    <recommendedName>
        <fullName evidence="5">Secretion system C-terminal sorting domain-containing protein</fullName>
    </recommendedName>
</protein>
<reference evidence="3 4" key="1">
    <citation type="submission" date="2017-01" db="EMBL/GenBank/DDBJ databases">
        <title>A new Hymenobacter.</title>
        <authorList>
            <person name="Liang Y."/>
            <person name="Feng F."/>
        </authorList>
    </citation>
    <scope>NUCLEOTIDE SEQUENCE [LARGE SCALE GENOMIC DNA]</scope>
    <source>
        <strain evidence="3">MIMBbqt21</strain>
    </source>
</reference>
<dbReference type="InterPro" id="IPR036514">
    <property type="entry name" value="SGNH_hydro_sf"/>
</dbReference>
<evidence type="ECO:0008006" key="5">
    <source>
        <dbReference type="Google" id="ProtNLM"/>
    </source>
</evidence>
<dbReference type="RefSeq" id="WP_179197703.1">
    <property type="nucleotide sequence ID" value="NZ_MTSE01000007.1"/>
</dbReference>
<proteinExistence type="predicted"/>
<dbReference type="Gene3D" id="3.40.50.1110">
    <property type="entry name" value="SGNH hydrolase"/>
    <property type="match status" value="1"/>
</dbReference>
<feature type="domain" description="Secretion system C-terminal sorting" evidence="1">
    <location>
        <begin position="577"/>
        <end position="653"/>
    </location>
</feature>
<name>A0A243WBX8_9BACT</name>
<organism evidence="3 4">
    <name type="scientific">Hymenobacter crusticola</name>
    <dbReference type="NCBI Taxonomy" id="1770526"/>
    <lineage>
        <taxon>Bacteria</taxon>
        <taxon>Pseudomonadati</taxon>
        <taxon>Bacteroidota</taxon>
        <taxon>Cytophagia</taxon>
        <taxon>Cytophagales</taxon>
        <taxon>Hymenobacteraceae</taxon>
        <taxon>Hymenobacter</taxon>
    </lineage>
</organism>
<accession>A0A243WBX8</accession>
<dbReference type="Gene3D" id="2.60.40.4070">
    <property type="match status" value="1"/>
</dbReference>
<evidence type="ECO:0000259" key="1">
    <source>
        <dbReference type="Pfam" id="PF18962"/>
    </source>
</evidence>
<dbReference type="InterPro" id="IPR044023">
    <property type="entry name" value="Ig_7"/>
</dbReference>
<evidence type="ECO:0000313" key="3">
    <source>
        <dbReference type="EMBL" id="OUJ73111.1"/>
    </source>
</evidence>
<evidence type="ECO:0000313" key="4">
    <source>
        <dbReference type="Proteomes" id="UP000194873"/>
    </source>
</evidence>
<evidence type="ECO:0000259" key="2">
    <source>
        <dbReference type="Pfam" id="PF19081"/>
    </source>
</evidence>
<keyword evidence="4" id="KW-1185">Reference proteome</keyword>
<dbReference type="Pfam" id="PF19081">
    <property type="entry name" value="Ig_7"/>
    <property type="match status" value="2"/>
</dbReference>
<dbReference type="GO" id="GO:0016788">
    <property type="term" value="F:hydrolase activity, acting on ester bonds"/>
    <property type="evidence" value="ECO:0007669"/>
    <property type="project" value="UniProtKB-ARBA"/>
</dbReference>
<dbReference type="SUPFAM" id="SSF52266">
    <property type="entry name" value="SGNH hydrolase"/>
    <property type="match status" value="1"/>
</dbReference>
<dbReference type="CDD" id="cd00229">
    <property type="entry name" value="SGNH_hydrolase"/>
    <property type="match status" value="1"/>
</dbReference>
<gene>
    <name evidence="3" type="ORF">BXP70_14850</name>
</gene>
<dbReference type="Pfam" id="PF18962">
    <property type="entry name" value="Por_Secre_tail"/>
    <property type="match status" value="1"/>
</dbReference>
<feature type="domain" description="Ig-like" evidence="2">
    <location>
        <begin position="481"/>
        <end position="556"/>
    </location>
</feature>
<dbReference type="EMBL" id="MTSE01000007">
    <property type="protein sequence ID" value="OUJ73111.1"/>
    <property type="molecule type" value="Genomic_DNA"/>
</dbReference>
<dbReference type="InterPro" id="IPR026444">
    <property type="entry name" value="Secre_tail"/>
</dbReference>